<keyword evidence="3 6" id="KW-0133">Cell shape</keyword>
<evidence type="ECO:0000256" key="5">
    <source>
        <dbReference type="ARBA" id="ARBA00023316"/>
    </source>
</evidence>
<dbReference type="Proteomes" id="UP001489509">
    <property type="component" value="Unassembled WGS sequence"/>
</dbReference>
<dbReference type="Gene3D" id="3.30.1370.50">
    <property type="entry name" value="R3H-like domain"/>
    <property type="match status" value="1"/>
</dbReference>
<dbReference type="Pfam" id="PF13083">
    <property type="entry name" value="KH_KhpA-B"/>
    <property type="match status" value="1"/>
</dbReference>
<dbReference type="Gene3D" id="3.30.300.20">
    <property type="match status" value="1"/>
</dbReference>
<evidence type="ECO:0000256" key="6">
    <source>
        <dbReference type="HAMAP-Rule" id="MF_00867"/>
    </source>
</evidence>
<dbReference type="Gene3D" id="3.30.30.80">
    <property type="entry name" value="probable RNA-binding protein from clostridium symbiosum atcc 14940"/>
    <property type="match status" value="1"/>
</dbReference>
<keyword evidence="1 6" id="KW-0963">Cytoplasm</keyword>
<dbReference type="PROSITE" id="PS51061">
    <property type="entry name" value="R3H"/>
    <property type="match status" value="1"/>
</dbReference>
<dbReference type="InterPro" id="IPR036867">
    <property type="entry name" value="R3H_dom_sf"/>
</dbReference>
<sequence>MLIKEAIGSGPSVDAAIEDGCRQLGMSRDDVKTEILNLPVKKTLGLFGGAPARVRIYVEETPLTIAQNYLTSIFEQMGVLEPDLKVEENENGAVFTISGDDIGFLIGRRGETLDALQYLAGLVANRNTDSYYRITINSGNYREKREQTLTALARRMAIQAVKTGRNVSLEPMNPYERRIIHTAVQGIRGATSWSEGDEAARHVIIGPEKGGSPAPKREGTGQGRPPRRDGYRGGGKPRGKRPPAKTEGTQKPTGAPIDKEIVAPQNEKPEVPLYGKIEPKK</sequence>
<comment type="similarity">
    <text evidence="6">Belongs to the KhpB RNA-binding protein family.</text>
</comment>
<keyword evidence="4 6" id="KW-0143">Chaperone</keyword>
<evidence type="ECO:0000256" key="4">
    <source>
        <dbReference type="ARBA" id="ARBA00023186"/>
    </source>
</evidence>
<dbReference type="InterPro" id="IPR034079">
    <property type="entry name" value="R3H_KhpB"/>
</dbReference>
<dbReference type="SMART" id="SM01245">
    <property type="entry name" value="Jag_N"/>
    <property type="match status" value="1"/>
</dbReference>
<dbReference type="Pfam" id="PF01424">
    <property type="entry name" value="R3H"/>
    <property type="match status" value="1"/>
</dbReference>
<dbReference type="SMART" id="SM00393">
    <property type="entry name" value="R3H"/>
    <property type="match status" value="1"/>
</dbReference>
<comment type="caution">
    <text evidence="9">The sequence shown here is derived from an EMBL/GenBank/DDBJ whole genome shotgun (WGS) entry which is preliminary data.</text>
</comment>
<evidence type="ECO:0000256" key="3">
    <source>
        <dbReference type="ARBA" id="ARBA00022960"/>
    </source>
</evidence>
<dbReference type="RefSeq" id="WP_349218109.1">
    <property type="nucleotide sequence ID" value="NZ_JBBMFD010000003.1"/>
</dbReference>
<evidence type="ECO:0000259" key="8">
    <source>
        <dbReference type="PROSITE" id="PS51061"/>
    </source>
</evidence>
<comment type="subcellular location">
    <subcellularLocation>
        <location evidence="6">Cytoplasm</location>
    </subcellularLocation>
</comment>
<dbReference type="InterPro" id="IPR015946">
    <property type="entry name" value="KH_dom-like_a/b"/>
</dbReference>
<reference evidence="9 10" key="1">
    <citation type="submission" date="2024-03" db="EMBL/GenBank/DDBJ databases">
        <title>Human intestinal bacterial collection.</title>
        <authorList>
            <person name="Pauvert C."/>
            <person name="Hitch T.C.A."/>
            <person name="Clavel T."/>
        </authorList>
    </citation>
    <scope>NUCLEOTIDE SEQUENCE [LARGE SCALE GENOMIC DNA]</scope>
    <source>
        <strain evidence="9 10">CLA-JM-H44</strain>
    </source>
</reference>
<evidence type="ECO:0000313" key="9">
    <source>
        <dbReference type="EMBL" id="MEQ2439843.1"/>
    </source>
</evidence>
<dbReference type="EMBL" id="JBBMFD010000003">
    <property type="protein sequence ID" value="MEQ2439843.1"/>
    <property type="molecule type" value="Genomic_DNA"/>
</dbReference>
<dbReference type="InterPro" id="IPR039247">
    <property type="entry name" value="KhpB"/>
</dbReference>
<dbReference type="InterPro" id="IPR038008">
    <property type="entry name" value="Jag_KH"/>
</dbReference>
<gene>
    <name evidence="9" type="primary">jag</name>
    <name evidence="6" type="synonym">eloR</name>
    <name evidence="6" type="synonym">khpB</name>
    <name evidence="9" type="ORF">WMO26_03270</name>
</gene>
<evidence type="ECO:0000313" key="10">
    <source>
        <dbReference type="Proteomes" id="UP001489509"/>
    </source>
</evidence>
<proteinExistence type="inferred from homology"/>
<organism evidence="9 10">
    <name type="scientific">Solibaculum intestinale</name>
    <dbReference type="NCBI Taxonomy" id="3133165"/>
    <lineage>
        <taxon>Bacteria</taxon>
        <taxon>Bacillati</taxon>
        <taxon>Bacillota</taxon>
        <taxon>Clostridia</taxon>
        <taxon>Eubacteriales</taxon>
        <taxon>Oscillospiraceae</taxon>
        <taxon>Solibaculum</taxon>
    </lineage>
</organism>
<dbReference type="HAMAP" id="MF_00867">
    <property type="entry name" value="KhpB"/>
    <property type="match status" value="1"/>
</dbReference>
<feature type="domain" description="R3H" evidence="8">
    <location>
        <begin position="143"/>
        <end position="209"/>
    </location>
</feature>
<dbReference type="PANTHER" id="PTHR35800:SF1">
    <property type="entry name" value="RNA-BINDING PROTEIN KHPB"/>
    <property type="match status" value="1"/>
</dbReference>
<dbReference type="InterPro" id="IPR032782">
    <property type="entry name" value="KhpB_N"/>
</dbReference>
<dbReference type="Pfam" id="PF14804">
    <property type="entry name" value="Jag_N"/>
    <property type="match status" value="1"/>
</dbReference>
<dbReference type="PANTHER" id="PTHR35800">
    <property type="entry name" value="PROTEIN JAG"/>
    <property type="match status" value="1"/>
</dbReference>
<comment type="function">
    <text evidence="6">A probable RNA chaperone. Forms a complex with KhpA which binds to cellular RNA and controls its expression. Plays a role in peptidoglycan (PG) homeostasis and cell length regulation.</text>
</comment>
<dbReference type="NCBIfam" id="NF041568">
    <property type="entry name" value="Jag_EloR"/>
    <property type="match status" value="1"/>
</dbReference>
<comment type="subunit">
    <text evidence="6">Forms a complex with KhpA.</text>
</comment>
<feature type="region of interest" description="Disordered" evidence="7">
    <location>
        <begin position="205"/>
        <end position="281"/>
    </location>
</feature>
<evidence type="ECO:0000256" key="1">
    <source>
        <dbReference type="ARBA" id="ARBA00022490"/>
    </source>
</evidence>
<dbReference type="InterPro" id="IPR038247">
    <property type="entry name" value="Jag_N_dom_sf"/>
</dbReference>
<comment type="domain">
    <text evidence="6">Has an N-terminal Jag-N domain and 2 RNA-binding domains (KH and R3H).</text>
</comment>
<keyword evidence="10" id="KW-1185">Reference proteome</keyword>
<dbReference type="SUPFAM" id="SSF82708">
    <property type="entry name" value="R3H domain"/>
    <property type="match status" value="1"/>
</dbReference>
<feature type="region of interest" description="Jag_N domain" evidence="6">
    <location>
        <begin position="7"/>
        <end position="57"/>
    </location>
</feature>
<protein>
    <recommendedName>
        <fullName evidence="6">RNA-binding protein KhpB</fullName>
    </recommendedName>
    <alternativeName>
        <fullName evidence="6">RNA-binding protein EloR</fullName>
    </alternativeName>
</protein>
<keyword evidence="5 6" id="KW-0961">Cell wall biogenesis/degradation</keyword>
<dbReference type="CDD" id="cd02414">
    <property type="entry name" value="KH-II_Jag"/>
    <property type="match status" value="1"/>
</dbReference>
<evidence type="ECO:0000256" key="2">
    <source>
        <dbReference type="ARBA" id="ARBA00022884"/>
    </source>
</evidence>
<dbReference type="CDD" id="cd02644">
    <property type="entry name" value="R3H_jag"/>
    <property type="match status" value="1"/>
</dbReference>
<accession>A0ABV1E1D8</accession>
<dbReference type="InterPro" id="IPR001374">
    <property type="entry name" value="R3H_dom"/>
</dbReference>
<keyword evidence="2 6" id="KW-0694">RNA-binding</keyword>
<name>A0ABV1E1D8_9FIRM</name>
<evidence type="ECO:0000256" key="7">
    <source>
        <dbReference type="SAM" id="MobiDB-lite"/>
    </source>
</evidence>